<organism evidence="3 4">
    <name type="scientific">Artemisia annua</name>
    <name type="common">Sweet wormwood</name>
    <dbReference type="NCBI Taxonomy" id="35608"/>
    <lineage>
        <taxon>Eukaryota</taxon>
        <taxon>Viridiplantae</taxon>
        <taxon>Streptophyta</taxon>
        <taxon>Embryophyta</taxon>
        <taxon>Tracheophyta</taxon>
        <taxon>Spermatophyta</taxon>
        <taxon>Magnoliopsida</taxon>
        <taxon>eudicotyledons</taxon>
        <taxon>Gunneridae</taxon>
        <taxon>Pentapetalae</taxon>
        <taxon>asterids</taxon>
        <taxon>campanulids</taxon>
        <taxon>Asterales</taxon>
        <taxon>Asteraceae</taxon>
        <taxon>Asteroideae</taxon>
        <taxon>Anthemideae</taxon>
        <taxon>Artemisiinae</taxon>
        <taxon>Artemisia</taxon>
    </lineage>
</organism>
<keyword evidence="2" id="KW-0812">Transmembrane</keyword>
<proteinExistence type="predicted"/>
<dbReference type="Proteomes" id="UP000245207">
    <property type="component" value="Unassembled WGS sequence"/>
</dbReference>
<dbReference type="EMBL" id="PKPP01001192">
    <property type="protein sequence ID" value="PWA84780.1"/>
    <property type="molecule type" value="Genomic_DNA"/>
</dbReference>
<dbReference type="OrthoDB" id="1082160at2759"/>
<accession>A0A2U1PGA7</accession>
<evidence type="ECO:0000256" key="1">
    <source>
        <dbReference type="SAM" id="MobiDB-lite"/>
    </source>
</evidence>
<evidence type="ECO:0000313" key="3">
    <source>
        <dbReference type="EMBL" id="PWA84780.1"/>
    </source>
</evidence>
<keyword evidence="2" id="KW-1133">Transmembrane helix</keyword>
<feature type="compositionally biased region" description="Basic and acidic residues" evidence="1">
    <location>
        <begin position="155"/>
        <end position="174"/>
    </location>
</feature>
<reference evidence="3 4" key="1">
    <citation type="journal article" date="2018" name="Mol. Plant">
        <title>The genome of Artemisia annua provides insight into the evolution of Asteraceae family and artemisinin biosynthesis.</title>
        <authorList>
            <person name="Shen Q."/>
            <person name="Zhang L."/>
            <person name="Liao Z."/>
            <person name="Wang S."/>
            <person name="Yan T."/>
            <person name="Shi P."/>
            <person name="Liu M."/>
            <person name="Fu X."/>
            <person name="Pan Q."/>
            <person name="Wang Y."/>
            <person name="Lv Z."/>
            <person name="Lu X."/>
            <person name="Zhang F."/>
            <person name="Jiang W."/>
            <person name="Ma Y."/>
            <person name="Chen M."/>
            <person name="Hao X."/>
            <person name="Li L."/>
            <person name="Tang Y."/>
            <person name="Lv G."/>
            <person name="Zhou Y."/>
            <person name="Sun X."/>
            <person name="Brodelius P.E."/>
            <person name="Rose J.K.C."/>
            <person name="Tang K."/>
        </authorList>
    </citation>
    <scope>NUCLEOTIDE SEQUENCE [LARGE SCALE GENOMIC DNA]</scope>
    <source>
        <strain evidence="4">cv. Huhao1</strain>
        <tissue evidence="3">Leaf</tissue>
    </source>
</reference>
<dbReference type="STRING" id="35608.A0A2U1PGA7"/>
<protein>
    <submittedName>
        <fullName evidence="3">Uncharacterized protein</fullName>
    </submittedName>
</protein>
<gene>
    <name evidence="3" type="ORF">CTI12_AA157580</name>
</gene>
<sequence length="210" mass="24099">MESSDFIDTVKAEKMHAIARYNLFTSFKKFVQIFEFFVLIAIISWLSSRVPIIFKFSSEHIFTFSSYVMNQHVVFLVSNVIVILCYVLSRDHSDAGNVTTGECTDAQVVDSPVKPPESELPVTVEVKAIKKAVKQIERFKRTQSEKLKSEITTKPRRELRRSVTEKKRSGDDVAKVTSSKNDVERLSNEEFRIAIEAFISKQQTLIKQQK</sequence>
<dbReference type="PANTHER" id="PTHR33640:SF30">
    <property type="entry name" value="DUF4408 DOMAIN-CONTAINING PROTEIN"/>
    <property type="match status" value="1"/>
</dbReference>
<feature type="region of interest" description="Disordered" evidence="1">
    <location>
        <begin position="155"/>
        <end position="181"/>
    </location>
</feature>
<name>A0A2U1PGA7_ARTAN</name>
<keyword evidence="4" id="KW-1185">Reference proteome</keyword>
<feature type="transmembrane region" description="Helical" evidence="2">
    <location>
        <begin position="67"/>
        <end position="88"/>
    </location>
</feature>
<dbReference type="PANTHER" id="PTHR33640">
    <property type="entry name" value="TRANSMEMBRANE PROTEIN"/>
    <property type="match status" value="1"/>
</dbReference>
<comment type="caution">
    <text evidence="3">The sequence shown here is derived from an EMBL/GenBank/DDBJ whole genome shotgun (WGS) entry which is preliminary data.</text>
</comment>
<evidence type="ECO:0000313" key="4">
    <source>
        <dbReference type="Proteomes" id="UP000245207"/>
    </source>
</evidence>
<keyword evidence="2" id="KW-0472">Membrane</keyword>
<evidence type="ECO:0000256" key="2">
    <source>
        <dbReference type="SAM" id="Phobius"/>
    </source>
</evidence>
<feature type="transmembrane region" description="Helical" evidence="2">
    <location>
        <begin position="30"/>
        <end position="47"/>
    </location>
</feature>
<dbReference type="AlphaFoldDB" id="A0A2U1PGA7"/>